<keyword evidence="1" id="KW-0472">Membrane</keyword>
<dbReference type="RefSeq" id="WP_281255005.1">
    <property type="nucleotide sequence ID" value="NZ_FZOT01000004.1"/>
</dbReference>
<dbReference type="AlphaFoldDB" id="A0A239G632"/>
<dbReference type="EMBL" id="FZOT01000004">
    <property type="protein sequence ID" value="SNS64228.1"/>
    <property type="molecule type" value="Genomic_DNA"/>
</dbReference>
<reference evidence="2 3" key="1">
    <citation type="submission" date="2017-06" db="EMBL/GenBank/DDBJ databases">
        <authorList>
            <person name="Kim H.J."/>
            <person name="Triplett B.A."/>
        </authorList>
    </citation>
    <scope>NUCLEOTIDE SEQUENCE [LARGE SCALE GENOMIC DNA]</scope>
    <source>
        <strain evidence="2 3">U15</strain>
    </source>
</reference>
<accession>A0A239G632</accession>
<sequence>MQFMTLLDLADDWIFPTLILFFFIVCVRDAYQMTRISQDPHD</sequence>
<gene>
    <name evidence="2" type="ORF">SAMN06265795_104254</name>
</gene>
<evidence type="ECO:0000313" key="2">
    <source>
        <dbReference type="EMBL" id="SNS64228.1"/>
    </source>
</evidence>
<keyword evidence="3" id="KW-1185">Reference proteome</keyword>
<protein>
    <submittedName>
        <fullName evidence="2">Uncharacterized protein</fullName>
    </submittedName>
</protein>
<dbReference type="Proteomes" id="UP000198284">
    <property type="component" value="Unassembled WGS sequence"/>
</dbReference>
<keyword evidence="1" id="KW-0812">Transmembrane</keyword>
<name>A0A239G632_9BURK</name>
<evidence type="ECO:0000313" key="3">
    <source>
        <dbReference type="Proteomes" id="UP000198284"/>
    </source>
</evidence>
<organism evidence="2 3">
    <name type="scientific">Noviherbaspirillum humi</name>
    <dbReference type="NCBI Taxonomy" id="1688639"/>
    <lineage>
        <taxon>Bacteria</taxon>
        <taxon>Pseudomonadati</taxon>
        <taxon>Pseudomonadota</taxon>
        <taxon>Betaproteobacteria</taxon>
        <taxon>Burkholderiales</taxon>
        <taxon>Oxalobacteraceae</taxon>
        <taxon>Noviherbaspirillum</taxon>
    </lineage>
</organism>
<feature type="transmembrane region" description="Helical" evidence="1">
    <location>
        <begin position="13"/>
        <end position="31"/>
    </location>
</feature>
<proteinExistence type="predicted"/>
<keyword evidence="1" id="KW-1133">Transmembrane helix</keyword>
<evidence type="ECO:0000256" key="1">
    <source>
        <dbReference type="SAM" id="Phobius"/>
    </source>
</evidence>